<dbReference type="GO" id="GO:0003700">
    <property type="term" value="F:DNA-binding transcription factor activity"/>
    <property type="evidence" value="ECO:0007669"/>
    <property type="project" value="InterPro"/>
</dbReference>
<dbReference type="EMBL" id="AFAR01000066">
    <property type="protein sequence ID" value="EGF28853.1"/>
    <property type="molecule type" value="Genomic_DNA"/>
</dbReference>
<evidence type="ECO:0000313" key="4">
    <source>
        <dbReference type="Proteomes" id="UP000006222"/>
    </source>
</evidence>
<dbReference type="SMART" id="SM00871">
    <property type="entry name" value="AraC_E_bind"/>
    <property type="match status" value="1"/>
</dbReference>
<evidence type="ECO:0000259" key="2">
    <source>
        <dbReference type="PROSITE" id="PS50937"/>
    </source>
</evidence>
<dbReference type="AlphaFoldDB" id="F2ANB3"/>
<sequence length="275" mass="31344">MAEMFSIGEFSKVTGLTIKSLRFYHEQGVLTPSRVEAGSGYRYYSETQIETARVIARLRELEFSVADVREILSNHSDDADIIERLRSQRAVIKERMKKDRDIAGLLDQIIVHETEATQTMNQTNYAVEEKRVEPCLIASIRMKGAYSECGKGFAKIGRRMGRFINGKPILLQHDTEYKENDADFEACMPIKKGQSNEEITVKELPGGRALSLMHLGPYEEIGRSYEKIMKHAKTQSLSYHLPTREIYHKGPGMIFKGNPKKYLTEIVFLISDDVS</sequence>
<gene>
    <name evidence="3" type="ORF">RBWH47_04908</name>
</gene>
<dbReference type="GO" id="GO:0003677">
    <property type="term" value="F:DNA binding"/>
    <property type="evidence" value="ECO:0007669"/>
    <property type="project" value="UniProtKB-KW"/>
</dbReference>
<name>F2ANB3_RHOBT</name>
<dbReference type="Proteomes" id="UP000006222">
    <property type="component" value="Unassembled WGS sequence"/>
</dbReference>
<feature type="domain" description="HTH merR-type" evidence="2">
    <location>
        <begin position="4"/>
        <end position="74"/>
    </location>
</feature>
<dbReference type="InterPro" id="IPR009061">
    <property type="entry name" value="DNA-bd_dom_put_sf"/>
</dbReference>
<dbReference type="PATRIC" id="fig|991778.3.peg.1240"/>
<dbReference type="InterPro" id="IPR000551">
    <property type="entry name" value="MerR-type_HTH_dom"/>
</dbReference>
<dbReference type="Gene3D" id="3.20.80.10">
    <property type="entry name" value="Regulatory factor, effector binding domain"/>
    <property type="match status" value="1"/>
</dbReference>
<proteinExistence type="predicted"/>
<reference evidence="3 4" key="1">
    <citation type="journal article" date="2013" name="Mar. Genomics">
        <title>Expression of sulfatases in Rhodopirellula baltica and the diversity of sulfatases in the genus Rhodopirellula.</title>
        <authorList>
            <person name="Wegner C.E."/>
            <person name="Richter-Heitmann T."/>
            <person name="Klindworth A."/>
            <person name="Klockow C."/>
            <person name="Richter M."/>
            <person name="Achstetter T."/>
            <person name="Glockner F.O."/>
            <person name="Harder J."/>
        </authorList>
    </citation>
    <scope>NUCLEOTIDE SEQUENCE [LARGE SCALE GENOMIC DNA]</scope>
    <source>
        <strain evidence="3 4">WH47</strain>
    </source>
</reference>
<dbReference type="SMART" id="SM00422">
    <property type="entry name" value="HTH_MERR"/>
    <property type="match status" value="1"/>
</dbReference>
<dbReference type="SUPFAM" id="SSF46955">
    <property type="entry name" value="Putative DNA-binding domain"/>
    <property type="match status" value="1"/>
</dbReference>
<dbReference type="Gene3D" id="1.10.1660.10">
    <property type="match status" value="1"/>
</dbReference>
<organism evidence="3 4">
    <name type="scientific">Rhodopirellula baltica WH47</name>
    <dbReference type="NCBI Taxonomy" id="991778"/>
    <lineage>
        <taxon>Bacteria</taxon>
        <taxon>Pseudomonadati</taxon>
        <taxon>Planctomycetota</taxon>
        <taxon>Planctomycetia</taxon>
        <taxon>Pirellulales</taxon>
        <taxon>Pirellulaceae</taxon>
        <taxon>Rhodopirellula</taxon>
    </lineage>
</organism>
<accession>F2ANB3</accession>
<dbReference type="InterPro" id="IPR029442">
    <property type="entry name" value="GyrI-like"/>
</dbReference>
<dbReference type="Pfam" id="PF06445">
    <property type="entry name" value="GyrI-like"/>
    <property type="match status" value="1"/>
</dbReference>
<dbReference type="SUPFAM" id="SSF55136">
    <property type="entry name" value="Probable bacterial effector-binding domain"/>
    <property type="match status" value="1"/>
</dbReference>
<dbReference type="CDD" id="cd01107">
    <property type="entry name" value="HTH_BmrR"/>
    <property type="match status" value="1"/>
</dbReference>
<dbReference type="PANTHER" id="PTHR30204">
    <property type="entry name" value="REDOX-CYCLING DRUG-SENSING TRANSCRIPTIONAL ACTIVATOR SOXR"/>
    <property type="match status" value="1"/>
</dbReference>
<keyword evidence="1" id="KW-0238">DNA-binding</keyword>
<dbReference type="InterPro" id="IPR011256">
    <property type="entry name" value="Reg_factor_effector_dom_sf"/>
</dbReference>
<dbReference type="PANTHER" id="PTHR30204:SF97">
    <property type="entry name" value="MERR FAMILY REGULATORY PROTEIN"/>
    <property type="match status" value="1"/>
</dbReference>
<dbReference type="InterPro" id="IPR010499">
    <property type="entry name" value="AraC_E-bd"/>
</dbReference>
<dbReference type="Pfam" id="PF13411">
    <property type="entry name" value="MerR_1"/>
    <property type="match status" value="1"/>
</dbReference>
<dbReference type="InterPro" id="IPR047057">
    <property type="entry name" value="MerR_fam"/>
</dbReference>
<evidence type="ECO:0000313" key="3">
    <source>
        <dbReference type="EMBL" id="EGF28853.1"/>
    </source>
</evidence>
<protein>
    <submittedName>
        <fullName evidence="3">MerR family transcriptional regulator</fullName>
    </submittedName>
</protein>
<dbReference type="PROSITE" id="PS50937">
    <property type="entry name" value="HTH_MERR_2"/>
    <property type="match status" value="1"/>
</dbReference>
<evidence type="ECO:0000256" key="1">
    <source>
        <dbReference type="ARBA" id="ARBA00023125"/>
    </source>
</evidence>
<comment type="caution">
    <text evidence="3">The sequence shown here is derived from an EMBL/GenBank/DDBJ whole genome shotgun (WGS) entry which is preliminary data.</text>
</comment>